<organism evidence="6 7">
    <name type="scientific">Pannonibacter tanglangensis</name>
    <dbReference type="NCBI Taxonomy" id="2750084"/>
    <lineage>
        <taxon>Bacteria</taxon>
        <taxon>Pseudomonadati</taxon>
        <taxon>Pseudomonadota</taxon>
        <taxon>Alphaproteobacteria</taxon>
        <taxon>Hyphomicrobiales</taxon>
        <taxon>Stappiaceae</taxon>
        <taxon>Pannonibacter</taxon>
    </lineage>
</organism>
<dbReference type="Proteomes" id="UP000586722">
    <property type="component" value="Unassembled WGS sequence"/>
</dbReference>
<evidence type="ECO:0000313" key="7">
    <source>
        <dbReference type="Proteomes" id="UP000586722"/>
    </source>
</evidence>
<keyword evidence="3" id="KW-0812">Transmembrane</keyword>
<dbReference type="GO" id="GO:0016020">
    <property type="term" value="C:membrane"/>
    <property type="evidence" value="ECO:0007669"/>
    <property type="project" value="UniProtKB-SubCell"/>
</dbReference>
<name>A0A7X5F657_9HYPH</name>
<dbReference type="AlphaFoldDB" id="A0A7X5F657"/>
<reference evidence="7" key="1">
    <citation type="submission" date="2020-01" db="EMBL/GenBank/DDBJ databases">
        <authorList>
            <person name="Fang Y."/>
            <person name="Sun R."/>
            <person name="Nie L."/>
            <person name="He J."/>
            <person name="Hao L."/>
            <person name="Wang L."/>
            <person name="Su S."/>
            <person name="Lv E."/>
            <person name="Zhang Z."/>
            <person name="Xie R."/>
            <person name="Liu H."/>
        </authorList>
    </citation>
    <scope>NUCLEOTIDE SEQUENCE [LARGE SCALE GENOMIC DNA]</scope>
    <source>
        <strain evidence="7">XCT-53</strain>
    </source>
</reference>
<dbReference type="RefSeq" id="WP_161676951.1">
    <property type="nucleotide sequence ID" value="NZ_JAABLP010000003.1"/>
</dbReference>
<evidence type="ECO:0000256" key="5">
    <source>
        <dbReference type="ARBA" id="ARBA00023136"/>
    </source>
</evidence>
<dbReference type="EMBL" id="JAABLQ010000001">
    <property type="protein sequence ID" value="NBN79540.1"/>
    <property type="molecule type" value="Genomic_DNA"/>
</dbReference>
<proteinExistence type="inferred from homology"/>
<protein>
    <submittedName>
        <fullName evidence="6">EamA family transporter</fullName>
    </submittedName>
</protein>
<evidence type="ECO:0000256" key="1">
    <source>
        <dbReference type="ARBA" id="ARBA00004141"/>
    </source>
</evidence>
<dbReference type="InterPro" id="IPR050638">
    <property type="entry name" value="AA-Vitamin_Transporters"/>
</dbReference>
<comment type="subcellular location">
    <subcellularLocation>
        <location evidence="1">Membrane</location>
        <topology evidence="1">Multi-pass membrane protein</topology>
    </subcellularLocation>
</comment>
<gene>
    <name evidence="6" type="ORF">GWI72_14785</name>
</gene>
<evidence type="ECO:0000256" key="2">
    <source>
        <dbReference type="ARBA" id="ARBA00007362"/>
    </source>
</evidence>
<accession>A0A7X5F657</accession>
<comment type="similarity">
    <text evidence="2">Belongs to the EamA transporter family.</text>
</comment>
<evidence type="ECO:0000256" key="3">
    <source>
        <dbReference type="ARBA" id="ARBA00022692"/>
    </source>
</evidence>
<sequence length="319" mass="33327">MLRLSLLATAVAPLIWGSSYIVITEFLPPDRPMTLAMWRALPAALLLLLIVRQLPRGKWIWRVTVLGALNFTLFWTLMNIGAYRLPGGVAATVGAVQPLIVLALSRLLIGTPLTAVAAVAAMTGLFGVGLLTLRPEAALDGPGILAALGGAVSMAFGTVLTRYWKPDVSAVTFTAWQLTAGGLLLVPLALLSEPALPPLTLTNWVAFAYFSFIGAGLTYLLWFRGIALMGPTAVAPIALLSPAMAVVLGWVWLDQGLSFWQLVGMGLVLVSVLAGQWAGMAAERTRQADAAAAATAATPDDAAAASPVHGGDLRPQGSA</sequence>
<dbReference type="SUPFAM" id="SSF103481">
    <property type="entry name" value="Multidrug resistance efflux transporter EmrE"/>
    <property type="match status" value="2"/>
</dbReference>
<evidence type="ECO:0000256" key="4">
    <source>
        <dbReference type="ARBA" id="ARBA00022989"/>
    </source>
</evidence>
<comment type="caution">
    <text evidence="6">The sequence shown here is derived from an EMBL/GenBank/DDBJ whole genome shotgun (WGS) entry which is preliminary data.</text>
</comment>
<dbReference type="PANTHER" id="PTHR32322">
    <property type="entry name" value="INNER MEMBRANE TRANSPORTER"/>
    <property type="match status" value="1"/>
</dbReference>
<dbReference type="InterPro" id="IPR000620">
    <property type="entry name" value="EamA_dom"/>
</dbReference>
<dbReference type="InterPro" id="IPR037185">
    <property type="entry name" value="EmrE-like"/>
</dbReference>
<dbReference type="Pfam" id="PF00892">
    <property type="entry name" value="EamA"/>
    <property type="match status" value="2"/>
</dbReference>
<keyword evidence="5" id="KW-0472">Membrane</keyword>
<keyword evidence="4" id="KW-1133">Transmembrane helix</keyword>
<dbReference type="PANTHER" id="PTHR32322:SF2">
    <property type="entry name" value="EAMA DOMAIN-CONTAINING PROTEIN"/>
    <property type="match status" value="1"/>
</dbReference>
<evidence type="ECO:0000313" key="6">
    <source>
        <dbReference type="EMBL" id="NBN79540.1"/>
    </source>
</evidence>
<keyword evidence="7" id="KW-1185">Reference proteome</keyword>